<protein>
    <submittedName>
        <fullName evidence="1">Uncharacterized protein</fullName>
    </submittedName>
</protein>
<comment type="caution">
    <text evidence="1">The sequence shown here is derived from an EMBL/GenBank/DDBJ whole genome shotgun (WGS) entry which is preliminary data.</text>
</comment>
<gene>
    <name evidence="1" type="ORF">HPP92_009938</name>
</gene>
<evidence type="ECO:0000313" key="1">
    <source>
        <dbReference type="EMBL" id="KAG0481854.1"/>
    </source>
</evidence>
<dbReference type="AlphaFoldDB" id="A0A835UZM0"/>
<accession>A0A835UZM0</accession>
<reference evidence="1 2" key="1">
    <citation type="journal article" date="2020" name="Nat. Food">
        <title>A phased Vanilla planifolia genome enables genetic improvement of flavour and production.</title>
        <authorList>
            <person name="Hasing T."/>
            <person name="Tang H."/>
            <person name="Brym M."/>
            <person name="Khazi F."/>
            <person name="Huang T."/>
            <person name="Chambers A.H."/>
        </authorList>
    </citation>
    <scope>NUCLEOTIDE SEQUENCE [LARGE SCALE GENOMIC DNA]</scope>
    <source>
        <tissue evidence="1">Leaf</tissue>
    </source>
</reference>
<dbReference type="EMBL" id="JADCNM010000005">
    <property type="protein sequence ID" value="KAG0481854.1"/>
    <property type="molecule type" value="Genomic_DNA"/>
</dbReference>
<proteinExistence type="predicted"/>
<evidence type="ECO:0000313" key="2">
    <source>
        <dbReference type="Proteomes" id="UP000639772"/>
    </source>
</evidence>
<name>A0A835UZM0_VANPL</name>
<sequence>MEKGARNVGAGKEACLEEVSMKRGNESTAICDGAGGTVLKGEDGGMGIMRVHNGSRQVAVAEASFEEDECFFRRRSQADGAGGDRLRP</sequence>
<organism evidence="1 2">
    <name type="scientific">Vanilla planifolia</name>
    <name type="common">Vanilla</name>
    <dbReference type="NCBI Taxonomy" id="51239"/>
    <lineage>
        <taxon>Eukaryota</taxon>
        <taxon>Viridiplantae</taxon>
        <taxon>Streptophyta</taxon>
        <taxon>Embryophyta</taxon>
        <taxon>Tracheophyta</taxon>
        <taxon>Spermatophyta</taxon>
        <taxon>Magnoliopsida</taxon>
        <taxon>Liliopsida</taxon>
        <taxon>Asparagales</taxon>
        <taxon>Orchidaceae</taxon>
        <taxon>Vanilloideae</taxon>
        <taxon>Vanilleae</taxon>
        <taxon>Vanilla</taxon>
    </lineage>
</organism>
<dbReference type="Proteomes" id="UP000639772">
    <property type="component" value="Unassembled WGS sequence"/>
</dbReference>